<dbReference type="GeneID" id="34567340"/>
<organism evidence="1 2">
    <name type="scientific">Colletotrichum orchidophilum</name>
    <dbReference type="NCBI Taxonomy" id="1209926"/>
    <lineage>
        <taxon>Eukaryota</taxon>
        <taxon>Fungi</taxon>
        <taxon>Dikarya</taxon>
        <taxon>Ascomycota</taxon>
        <taxon>Pezizomycotina</taxon>
        <taxon>Sordariomycetes</taxon>
        <taxon>Hypocreomycetidae</taxon>
        <taxon>Glomerellales</taxon>
        <taxon>Glomerellaceae</taxon>
        <taxon>Colletotrichum</taxon>
    </lineage>
</organism>
<proteinExistence type="predicted"/>
<keyword evidence="2" id="KW-1185">Reference proteome</keyword>
<protein>
    <recommendedName>
        <fullName evidence="3">Aminoglycoside phosphotransferase domain-containing protein</fullName>
    </recommendedName>
</protein>
<evidence type="ECO:0008006" key="3">
    <source>
        <dbReference type="Google" id="ProtNLM"/>
    </source>
</evidence>
<dbReference type="OrthoDB" id="8300194at2759"/>
<name>A0A1G4AMZ1_9PEZI</name>
<dbReference type="EMBL" id="MJBS01000253">
    <property type="protein sequence ID" value="OHE90491.1"/>
    <property type="molecule type" value="Genomic_DNA"/>
</dbReference>
<evidence type="ECO:0000313" key="2">
    <source>
        <dbReference type="Proteomes" id="UP000176998"/>
    </source>
</evidence>
<dbReference type="InterPro" id="IPR051678">
    <property type="entry name" value="AGP_Transferase"/>
</dbReference>
<dbReference type="PANTHER" id="PTHR21310">
    <property type="entry name" value="AMINOGLYCOSIDE PHOSPHOTRANSFERASE-RELATED-RELATED"/>
    <property type="match status" value="1"/>
</dbReference>
<gene>
    <name evidence="1" type="ORF">CORC01_14219</name>
</gene>
<accession>A0A1G4AMZ1</accession>
<dbReference type="Proteomes" id="UP000176998">
    <property type="component" value="Unassembled WGS sequence"/>
</dbReference>
<dbReference type="AlphaFoldDB" id="A0A1G4AMZ1"/>
<comment type="caution">
    <text evidence="1">The sequence shown here is derived from an EMBL/GenBank/DDBJ whole genome shotgun (WGS) entry which is preliminary data.</text>
</comment>
<dbReference type="InterPro" id="IPR011009">
    <property type="entry name" value="Kinase-like_dom_sf"/>
</dbReference>
<reference evidence="1 2" key="1">
    <citation type="submission" date="2016-09" db="EMBL/GenBank/DDBJ databases">
        <authorList>
            <person name="Capua I."/>
            <person name="De Benedictis P."/>
            <person name="Joannis T."/>
            <person name="Lombin L.H."/>
            <person name="Cattoli G."/>
        </authorList>
    </citation>
    <scope>NUCLEOTIDE SEQUENCE [LARGE SCALE GENOMIC DNA]</scope>
    <source>
        <strain evidence="1 2">IMI 309357</strain>
    </source>
</reference>
<dbReference type="RefSeq" id="XP_022467668.1">
    <property type="nucleotide sequence ID" value="XM_022625830.1"/>
</dbReference>
<dbReference type="PANTHER" id="PTHR21310:SF55">
    <property type="entry name" value="AMINOGLYCOSIDE PHOSPHOTRANSFERASE DOMAIN-CONTAINING PROTEIN"/>
    <property type="match status" value="1"/>
</dbReference>
<evidence type="ECO:0000313" key="1">
    <source>
        <dbReference type="EMBL" id="OHE90491.1"/>
    </source>
</evidence>
<dbReference type="SUPFAM" id="SSF56112">
    <property type="entry name" value="Protein kinase-like (PK-like)"/>
    <property type="match status" value="1"/>
</dbReference>
<sequence length="121" mass="13981">MRETEPINAGRLAGALTLSVVWIRTNQYFRRLWKPQTGLLSAYGFCIKVKPYANLAEAHTVQFVAQCTSIPVPKVYSAFVHQGTTYIVMRKINGQMVWLRWKERPEASKRRILDQLHGMVF</sequence>
<dbReference type="STRING" id="1209926.A0A1G4AMZ1"/>